<dbReference type="AlphaFoldDB" id="A0A5C6EZH0"/>
<dbReference type="Proteomes" id="UP000317977">
    <property type="component" value="Unassembled WGS sequence"/>
</dbReference>
<evidence type="ECO:0000259" key="1">
    <source>
        <dbReference type="Pfam" id="PF00326"/>
    </source>
</evidence>
<comment type="caution">
    <text evidence="2">The sequence shown here is derived from an EMBL/GenBank/DDBJ whole genome shotgun (WGS) entry which is preliminary data.</text>
</comment>
<protein>
    <submittedName>
        <fullName evidence="2">Prolyl oligopeptidase family protein</fullName>
    </submittedName>
</protein>
<dbReference type="GO" id="GO:0008236">
    <property type="term" value="F:serine-type peptidase activity"/>
    <property type="evidence" value="ECO:0007669"/>
    <property type="project" value="InterPro"/>
</dbReference>
<dbReference type="RefSeq" id="WP_146533326.1">
    <property type="nucleotide sequence ID" value="NZ_SJPX01000002.1"/>
</dbReference>
<gene>
    <name evidence="2" type="ORF">Poly59_13560</name>
</gene>
<dbReference type="InterPro" id="IPR001375">
    <property type="entry name" value="Peptidase_S9_cat"/>
</dbReference>
<dbReference type="Pfam" id="PF00326">
    <property type="entry name" value="Peptidase_S9"/>
    <property type="match status" value="1"/>
</dbReference>
<organism evidence="2 3">
    <name type="scientific">Rubripirellula reticaptiva</name>
    <dbReference type="NCBI Taxonomy" id="2528013"/>
    <lineage>
        <taxon>Bacteria</taxon>
        <taxon>Pseudomonadati</taxon>
        <taxon>Planctomycetota</taxon>
        <taxon>Planctomycetia</taxon>
        <taxon>Pirellulales</taxon>
        <taxon>Pirellulaceae</taxon>
        <taxon>Rubripirellula</taxon>
    </lineage>
</organism>
<evidence type="ECO:0000313" key="2">
    <source>
        <dbReference type="EMBL" id="TWU55063.1"/>
    </source>
</evidence>
<dbReference type="EMBL" id="SJPX01000002">
    <property type="protein sequence ID" value="TWU55063.1"/>
    <property type="molecule type" value="Genomic_DNA"/>
</dbReference>
<dbReference type="SUPFAM" id="SSF53474">
    <property type="entry name" value="alpha/beta-Hydrolases"/>
    <property type="match status" value="1"/>
</dbReference>
<accession>A0A5C6EZH0</accession>
<dbReference type="InterPro" id="IPR029058">
    <property type="entry name" value="AB_hydrolase_fold"/>
</dbReference>
<name>A0A5C6EZH0_9BACT</name>
<dbReference type="GO" id="GO:0006508">
    <property type="term" value="P:proteolysis"/>
    <property type="evidence" value="ECO:0007669"/>
    <property type="project" value="InterPro"/>
</dbReference>
<sequence>MADRAWRLAIQNPNRFACLVPLCGGGDPPYAKKIKHLPVWAFHGRQDDLIPVSESQQMVDALHSAGNEARFTVYPDAKHDAWTETYRNEELFRWMLGQQNNR</sequence>
<feature type="domain" description="Peptidase S9 prolyl oligopeptidase catalytic" evidence="1">
    <location>
        <begin position="35"/>
        <end position="91"/>
    </location>
</feature>
<keyword evidence="3" id="KW-1185">Reference proteome</keyword>
<reference evidence="2 3" key="1">
    <citation type="submission" date="2019-02" db="EMBL/GenBank/DDBJ databases">
        <title>Deep-cultivation of Planctomycetes and their phenomic and genomic characterization uncovers novel biology.</title>
        <authorList>
            <person name="Wiegand S."/>
            <person name="Jogler M."/>
            <person name="Boedeker C."/>
            <person name="Pinto D."/>
            <person name="Vollmers J."/>
            <person name="Rivas-Marin E."/>
            <person name="Kohn T."/>
            <person name="Peeters S.H."/>
            <person name="Heuer A."/>
            <person name="Rast P."/>
            <person name="Oberbeckmann S."/>
            <person name="Bunk B."/>
            <person name="Jeske O."/>
            <person name="Meyerdierks A."/>
            <person name="Storesund J.E."/>
            <person name="Kallscheuer N."/>
            <person name="Luecker S."/>
            <person name="Lage O.M."/>
            <person name="Pohl T."/>
            <person name="Merkel B.J."/>
            <person name="Hornburger P."/>
            <person name="Mueller R.-W."/>
            <person name="Bruemmer F."/>
            <person name="Labrenz M."/>
            <person name="Spormann A.M."/>
            <person name="Op Den Camp H."/>
            <person name="Overmann J."/>
            <person name="Amann R."/>
            <person name="Jetten M.S.M."/>
            <person name="Mascher T."/>
            <person name="Medema M.H."/>
            <person name="Devos D.P."/>
            <person name="Kaster A.-K."/>
            <person name="Ovreas L."/>
            <person name="Rohde M."/>
            <person name="Galperin M.Y."/>
            <person name="Jogler C."/>
        </authorList>
    </citation>
    <scope>NUCLEOTIDE SEQUENCE [LARGE SCALE GENOMIC DNA]</scope>
    <source>
        <strain evidence="2 3">Poly59</strain>
    </source>
</reference>
<dbReference type="OrthoDB" id="9764953at2"/>
<proteinExistence type="predicted"/>
<evidence type="ECO:0000313" key="3">
    <source>
        <dbReference type="Proteomes" id="UP000317977"/>
    </source>
</evidence>
<dbReference type="Gene3D" id="3.40.50.1820">
    <property type="entry name" value="alpha/beta hydrolase"/>
    <property type="match status" value="1"/>
</dbReference>